<dbReference type="PRINTS" id="PR00480">
    <property type="entry name" value="ASTACIN"/>
</dbReference>
<evidence type="ECO:0000256" key="7">
    <source>
        <dbReference type="PROSITE-ProRule" id="PRU01005"/>
    </source>
</evidence>
<keyword evidence="14" id="KW-1185">Reference proteome</keyword>
<feature type="binding site" evidence="8">
    <location>
        <position position="212"/>
    </location>
    <ligand>
        <name>Zn(2+)</name>
        <dbReference type="ChEBI" id="CHEBI:29105"/>
        <note>catalytic</note>
    </ligand>
</feature>
<dbReference type="EMBL" id="CP111026">
    <property type="protein sequence ID" value="WAR27393.1"/>
    <property type="molecule type" value="Genomic_DNA"/>
</dbReference>
<evidence type="ECO:0000256" key="10">
    <source>
        <dbReference type="SAM" id="MobiDB-lite"/>
    </source>
</evidence>
<keyword evidence="5 8" id="KW-0862">Zinc</keyword>
<dbReference type="Pfam" id="PF01400">
    <property type="entry name" value="Astacin"/>
    <property type="match status" value="1"/>
</dbReference>
<dbReference type="SUPFAM" id="SSF55486">
    <property type="entry name" value="Metalloproteases ('zincins'), catalytic domain"/>
    <property type="match status" value="1"/>
</dbReference>
<organism evidence="13 14">
    <name type="scientific">Mya arenaria</name>
    <name type="common">Soft-shell clam</name>
    <dbReference type="NCBI Taxonomy" id="6604"/>
    <lineage>
        <taxon>Eukaryota</taxon>
        <taxon>Metazoa</taxon>
        <taxon>Spiralia</taxon>
        <taxon>Lophotrochozoa</taxon>
        <taxon>Mollusca</taxon>
        <taxon>Bivalvia</taxon>
        <taxon>Autobranchia</taxon>
        <taxon>Heteroconchia</taxon>
        <taxon>Euheterodonta</taxon>
        <taxon>Imparidentia</taxon>
        <taxon>Neoheterodontei</taxon>
        <taxon>Myida</taxon>
        <taxon>Myoidea</taxon>
        <taxon>Myidae</taxon>
        <taxon>Mya</taxon>
    </lineage>
</organism>
<dbReference type="SMART" id="SM00235">
    <property type="entry name" value="ZnMc"/>
    <property type="match status" value="1"/>
</dbReference>
<accession>A0ABY7FYV7</accession>
<evidence type="ECO:0000256" key="8">
    <source>
        <dbReference type="PROSITE-ProRule" id="PRU01211"/>
    </source>
</evidence>
<dbReference type="Pfam" id="PF01549">
    <property type="entry name" value="ShK"/>
    <property type="match status" value="1"/>
</dbReference>
<dbReference type="InterPro" id="IPR001506">
    <property type="entry name" value="Peptidase_M12A"/>
</dbReference>
<gene>
    <name evidence="13" type="ORF">MAR_013097</name>
</gene>
<dbReference type="PROSITE" id="PS51864">
    <property type="entry name" value="ASTACIN"/>
    <property type="match status" value="1"/>
</dbReference>
<comment type="cofactor">
    <cofactor evidence="8 9">
        <name>Zn(2+)</name>
        <dbReference type="ChEBI" id="CHEBI:29105"/>
    </cofactor>
    <text evidence="8 9">Binds 1 zinc ion per subunit.</text>
</comment>
<reference evidence="13" key="1">
    <citation type="submission" date="2022-11" db="EMBL/GenBank/DDBJ databases">
        <title>Centuries of genome instability and evolution in soft-shell clam transmissible cancer (bioRxiv).</title>
        <authorList>
            <person name="Hart S.F.M."/>
            <person name="Yonemitsu M.A."/>
            <person name="Giersch R.M."/>
            <person name="Beal B.F."/>
            <person name="Arriagada G."/>
            <person name="Davis B.W."/>
            <person name="Ostrander E.A."/>
            <person name="Goff S.P."/>
            <person name="Metzger M.J."/>
        </authorList>
    </citation>
    <scope>NUCLEOTIDE SEQUENCE</scope>
    <source>
        <strain evidence="13">MELC-2E11</strain>
        <tissue evidence="13">Siphon/mantle</tissue>
    </source>
</reference>
<feature type="active site" evidence="8">
    <location>
        <position position="213"/>
    </location>
</feature>
<evidence type="ECO:0000259" key="12">
    <source>
        <dbReference type="PROSITE" id="PS51864"/>
    </source>
</evidence>
<dbReference type="Proteomes" id="UP001164746">
    <property type="component" value="Chromosome 15"/>
</dbReference>
<keyword evidence="4 8" id="KW-0378">Hydrolase</keyword>
<dbReference type="SMART" id="SM00254">
    <property type="entry name" value="ShKT"/>
    <property type="match status" value="1"/>
</dbReference>
<keyword evidence="6 8" id="KW-0482">Metalloprotease</keyword>
<dbReference type="InterPro" id="IPR024079">
    <property type="entry name" value="MetalloPept_cat_dom_sf"/>
</dbReference>
<comment type="function">
    <text evidence="1">Metalloprotease.</text>
</comment>
<sequence>MASTSHQESIRTFIMSIMIAPTDINRQLKGFYVVLSDESKAKQLMNNNLAPQKEGGSIRKEAHETKVMYVCGLAAGQLMMEELQEFNIDPLNLNGTEPENIPRQRRSKSGRKLERHRRKAIRDVVLRWDDGVIPYTFVNGHFSEKEKYMIRTAMTEWEKYTCLRFRPSGRGDRNLVRFQNGLGCNSQLGMVGGSQPLNLDKNGCRFKGLYLHEIGHAIGLVHEHQLPNRDEYIEILYQNVEPSMRIWFNKYSSQEVDQMKVPYEYSSVMHYGITTIRSKQTDKEKNIGRVYRKELSFTDCDSSIVCRNGGYIDQNCKCICPDGTDACTKDKDEPQDRTCFNAHGDDWQCAIWANQGECDRNPRYMTESCKRACKLCGDKSKDDGE</sequence>
<feature type="domain" description="Peptidase M12A" evidence="12">
    <location>
        <begin position="119"/>
        <end position="317"/>
    </location>
</feature>
<dbReference type="InterPro" id="IPR034035">
    <property type="entry name" value="Astacin-like_dom"/>
</dbReference>
<dbReference type="InterPro" id="IPR006026">
    <property type="entry name" value="Peptidase_Metallo"/>
</dbReference>
<dbReference type="EC" id="3.4.24.-" evidence="9"/>
<evidence type="ECO:0000256" key="4">
    <source>
        <dbReference type="ARBA" id="ARBA00022801"/>
    </source>
</evidence>
<feature type="binding site" evidence="8">
    <location>
        <position position="216"/>
    </location>
    <ligand>
        <name>Zn(2+)</name>
        <dbReference type="ChEBI" id="CHEBI:29105"/>
        <note>catalytic</note>
    </ligand>
</feature>
<proteinExistence type="predicted"/>
<keyword evidence="2 8" id="KW-0645">Protease</keyword>
<dbReference type="PROSITE" id="PS51670">
    <property type="entry name" value="SHKT"/>
    <property type="match status" value="1"/>
</dbReference>
<comment type="caution">
    <text evidence="7">Lacks conserved residue(s) required for the propagation of feature annotation.</text>
</comment>
<dbReference type="PANTHER" id="PTHR10127:SF780">
    <property type="entry name" value="METALLOENDOPEPTIDASE"/>
    <property type="match status" value="1"/>
</dbReference>
<feature type="domain" description="ShKT" evidence="11">
    <location>
        <begin position="339"/>
        <end position="376"/>
    </location>
</feature>
<evidence type="ECO:0000256" key="2">
    <source>
        <dbReference type="ARBA" id="ARBA00022670"/>
    </source>
</evidence>
<feature type="compositionally biased region" description="Basic residues" evidence="10">
    <location>
        <begin position="103"/>
        <end position="114"/>
    </location>
</feature>
<evidence type="ECO:0000259" key="11">
    <source>
        <dbReference type="PROSITE" id="PS51670"/>
    </source>
</evidence>
<protein>
    <recommendedName>
        <fullName evidence="9">Metalloendopeptidase</fullName>
        <ecNumber evidence="9">3.4.24.-</ecNumber>
    </recommendedName>
</protein>
<evidence type="ECO:0000256" key="6">
    <source>
        <dbReference type="ARBA" id="ARBA00023049"/>
    </source>
</evidence>
<feature type="binding site" evidence="8">
    <location>
        <position position="222"/>
    </location>
    <ligand>
        <name>Zn(2+)</name>
        <dbReference type="ChEBI" id="CHEBI:29105"/>
        <note>catalytic</note>
    </ligand>
</feature>
<name>A0ABY7FYV7_MYAAR</name>
<feature type="region of interest" description="Disordered" evidence="10">
    <location>
        <begin position="94"/>
        <end position="114"/>
    </location>
</feature>
<dbReference type="CDD" id="cd04280">
    <property type="entry name" value="ZnMc_astacin_like"/>
    <property type="match status" value="1"/>
</dbReference>
<evidence type="ECO:0000256" key="1">
    <source>
        <dbReference type="ARBA" id="ARBA00002657"/>
    </source>
</evidence>
<evidence type="ECO:0000256" key="5">
    <source>
        <dbReference type="ARBA" id="ARBA00022833"/>
    </source>
</evidence>
<evidence type="ECO:0000313" key="13">
    <source>
        <dbReference type="EMBL" id="WAR27393.1"/>
    </source>
</evidence>
<evidence type="ECO:0000256" key="9">
    <source>
        <dbReference type="RuleBase" id="RU361183"/>
    </source>
</evidence>
<evidence type="ECO:0000256" key="3">
    <source>
        <dbReference type="ARBA" id="ARBA00022723"/>
    </source>
</evidence>
<dbReference type="InterPro" id="IPR003582">
    <property type="entry name" value="ShKT_dom"/>
</dbReference>
<evidence type="ECO:0000313" key="14">
    <source>
        <dbReference type="Proteomes" id="UP001164746"/>
    </source>
</evidence>
<dbReference type="PANTHER" id="PTHR10127">
    <property type="entry name" value="DISCOIDIN, CUB, EGF, LAMININ , AND ZINC METALLOPROTEASE DOMAIN CONTAINING"/>
    <property type="match status" value="1"/>
</dbReference>
<keyword evidence="3 8" id="KW-0479">Metal-binding</keyword>
<dbReference type="Gene3D" id="3.40.390.10">
    <property type="entry name" value="Collagenase (Catalytic Domain)"/>
    <property type="match status" value="1"/>
</dbReference>